<gene>
    <name evidence="5" type="ORF">HLA99_13450</name>
</gene>
<dbReference type="AlphaFoldDB" id="A0A7Y2Q0Y8"/>
<evidence type="ECO:0000256" key="2">
    <source>
        <dbReference type="ARBA" id="ARBA00023125"/>
    </source>
</evidence>
<evidence type="ECO:0000259" key="4">
    <source>
        <dbReference type="PROSITE" id="PS01124"/>
    </source>
</evidence>
<comment type="caution">
    <text evidence="5">The sequence shown here is derived from an EMBL/GenBank/DDBJ whole genome shotgun (WGS) entry which is preliminary data.</text>
</comment>
<dbReference type="InterPro" id="IPR018062">
    <property type="entry name" value="HTH_AraC-typ_CS"/>
</dbReference>
<proteinExistence type="predicted"/>
<accession>A0A7Y2Q0Y8</accession>
<keyword evidence="3" id="KW-0804">Transcription</keyword>
<protein>
    <submittedName>
        <fullName evidence="5">Helix-turn-helix domain-containing protein</fullName>
    </submittedName>
</protein>
<name>A0A7Y2Q0Y8_9MICO</name>
<dbReference type="GO" id="GO:0043565">
    <property type="term" value="F:sequence-specific DNA binding"/>
    <property type="evidence" value="ECO:0007669"/>
    <property type="project" value="InterPro"/>
</dbReference>
<sequence>MPETVRLPTLDGVIDRRSVLDTRPLKDGERFDAWTDAVNSSFVPLVAESSDIDARRRFTGAIVSQPLGRAAVSTVAGTAVTVSRSRRQIAKADPGHIKLGLQLEGYSVIAQDGRDAALAPGDFALYDTTRPYRLDFDGAFRQFVVMFPLDALRLERGQFASLTAVRFSGRQGIGALASSLLGAMSRQLDDGALGGELPLSDAVFDLLTAAIADRLGPGVADEQVRRRALRARIESFMADRIGDPQLTVAQIADAHHVSVRYLQKLFEEQNETVSGWIRHRRLEESRRQLGAVVAVATPISSVAAQWGFADAAAFARAFRQEYGVTPSEYRASNAHSAH</sequence>
<reference evidence="5 6" key="1">
    <citation type="submission" date="2020-05" db="EMBL/GenBank/DDBJ databases">
        <title>MicrobeNet Type strains.</title>
        <authorList>
            <person name="Nicholson A.C."/>
        </authorList>
    </citation>
    <scope>NUCLEOTIDE SEQUENCE [LARGE SCALE GENOMIC DNA]</scope>
    <source>
        <strain evidence="5 6">JCM 14282</strain>
    </source>
</reference>
<dbReference type="PROSITE" id="PS00041">
    <property type="entry name" value="HTH_ARAC_FAMILY_1"/>
    <property type="match status" value="1"/>
</dbReference>
<dbReference type="SUPFAM" id="SSF46689">
    <property type="entry name" value="Homeodomain-like"/>
    <property type="match status" value="1"/>
</dbReference>
<dbReference type="Pfam" id="PF12833">
    <property type="entry name" value="HTH_18"/>
    <property type="match status" value="1"/>
</dbReference>
<evidence type="ECO:0000256" key="3">
    <source>
        <dbReference type="ARBA" id="ARBA00023163"/>
    </source>
</evidence>
<dbReference type="InterPro" id="IPR035418">
    <property type="entry name" value="AraC-bd_2"/>
</dbReference>
<dbReference type="RefSeq" id="WP_167038363.1">
    <property type="nucleotide sequence ID" value="NZ_BAAANA010000001.1"/>
</dbReference>
<organism evidence="5 6">
    <name type="scientific">Microbacterium ulmi</name>
    <dbReference type="NCBI Taxonomy" id="179095"/>
    <lineage>
        <taxon>Bacteria</taxon>
        <taxon>Bacillati</taxon>
        <taxon>Actinomycetota</taxon>
        <taxon>Actinomycetes</taxon>
        <taxon>Micrococcales</taxon>
        <taxon>Microbacteriaceae</taxon>
        <taxon>Microbacterium</taxon>
    </lineage>
</organism>
<dbReference type="EMBL" id="JABEMB010000024">
    <property type="protein sequence ID" value="NNH04853.1"/>
    <property type="molecule type" value="Genomic_DNA"/>
</dbReference>
<dbReference type="Pfam" id="PF14525">
    <property type="entry name" value="AraC_binding_2"/>
    <property type="match status" value="1"/>
</dbReference>
<evidence type="ECO:0000313" key="6">
    <source>
        <dbReference type="Proteomes" id="UP000543598"/>
    </source>
</evidence>
<dbReference type="Proteomes" id="UP000543598">
    <property type="component" value="Unassembled WGS sequence"/>
</dbReference>
<keyword evidence="2" id="KW-0238">DNA-binding</keyword>
<dbReference type="InterPro" id="IPR009057">
    <property type="entry name" value="Homeodomain-like_sf"/>
</dbReference>
<dbReference type="PANTHER" id="PTHR46796">
    <property type="entry name" value="HTH-TYPE TRANSCRIPTIONAL ACTIVATOR RHAS-RELATED"/>
    <property type="match status" value="1"/>
</dbReference>
<dbReference type="PRINTS" id="PR00032">
    <property type="entry name" value="HTHARAC"/>
</dbReference>
<dbReference type="InterPro" id="IPR018060">
    <property type="entry name" value="HTH_AraC"/>
</dbReference>
<dbReference type="Gene3D" id="1.10.10.60">
    <property type="entry name" value="Homeodomain-like"/>
    <property type="match status" value="1"/>
</dbReference>
<keyword evidence="1" id="KW-0805">Transcription regulation</keyword>
<dbReference type="InterPro" id="IPR020449">
    <property type="entry name" value="Tscrpt_reg_AraC-type_HTH"/>
</dbReference>
<keyword evidence="6" id="KW-1185">Reference proteome</keyword>
<feature type="domain" description="HTH araC/xylS-type" evidence="4">
    <location>
        <begin position="231"/>
        <end position="332"/>
    </location>
</feature>
<dbReference type="GO" id="GO:0003700">
    <property type="term" value="F:DNA-binding transcription factor activity"/>
    <property type="evidence" value="ECO:0007669"/>
    <property type="project" value="InterPro"/>
</dbReference>
<evidence type="ECO:0000313" key="5">
    <source>
        <dbReference type="EMBL" id="NNH04853.1"/>
    </source>
</evidence>
<dbReference type="SMART" id="SM00342">
    <property type="entry name" value="HTH_ARAC"/>
    <property type="match status" value="1"/>
</dbReference>
<dbReference type="PROSITE" id="PS01124">
    <property type="entry name" value="HTH_ARAC_FAMILY_2"/>
    <property type="match status" value="1"/>
</dbReference>
<evidence type="ECO:0000256" key="1">
    <source>
        <dbReference type="ARBA" id="ARBA00023015"/>
    </source>
</evidence>
<dbReference type="PANTHER" id="PTHR46796:SF6">
    <property type="entry name" value="ARAC SUBFAMILY"/>
    <property type="match status" value="1"/>
</dbReference>
<dbReference type="InterPro" id="IPR050204">
    <property type="entry name" value="AraC_XylS_family_regulators"/>
</dbReference>